<keyword evidence="9" id="KW-1185">Reference proteome</keyword>
<evidence type="ECO:0000256" key="6">
    <source>
        <dbReference type="SAM" id="Phobius"/>
    </source>
</evidence>
<dbReference type="InterPro" id="IPR014756">
    <property type="entry name" value="Ig_E-set"/>
</dbReference>
<evidence type="ECO:0000256" key="1">
    <source>
        <dbReference type="ARBA" id="ARBA00004196"/>
    </source>
</evidence>
<dbReference type="GO" id="GO:0042597">
    <property type="term" value="C:periplasmic space"/>
    <property type="evidence" value="ECO:0007669"/>
    <property type="project" value="InterPro"/>
</dbReference>
<evidence type="ECO:0000256" key="2">
    <source>
        <dbReference type="ARBA" id="ARBA00022723"/>
    </source>
</evidence>
<feature type="compositionally biased region" description="Pro residues" evidence="5">
    <location>
        <begin position="139"/>
        <end position="150"/>
    </location>
</feature>
<protein>
    <submittedName>
        <fullName evidence="8">Copper resistance protein CopC</fullName>
    </submittedName>
</protein>
<dbReference type="SUPFAM" id="SSF81296">
    <property type="entry name" value="E set domains"/>
    <property type="match status" value="1"/>
</dbReference>
<evidence type="ECO:0000256" key="4">
    <source>
        <dbReference type="ARBA" id="ARBA00023008"/>
    </source>
</evidence>
<keyword evidence="3" id="KW-0732">Signal</keyword>
<evidence type="ECO:0000256" key="5">
    <source>
        <dbReference type="SAM" id="MobiDB-lite"/>
    </source>
</evidence>
<dbReference type="KEGG" id="sace:GIY23_12675"/>
<sequence length="188" mass="19629">MHTHRHEGQRRLRRSAHRLMTVAVLTLLGALLAQPHSWAHAELTGSDPVGGSALQQAPAAARLTFTDSVNPELVTLAVTDQDGGQPPLPAPAIEHNQVVQPLPNLGNGGYTIAYRVVSADGHPVAGQIPFTISASTPRSAPPPGTNPRPPAVEEQAGGAWLPWAGGGVVVVLLITGAVISVRRLGRDH</sequence>
<dbReference type="GO" id="GO:0005886">
    <property type="term" value="C:plasma membrane"/>
    <property type="evidence" value="ECO:0007669"/>
    <property type="project" value="TreeGrafter"/>
</dbReference>
<evidence type="ECO:0000313" key="9">
    <source>
        <dbReference type="Proteomes" id="UP000371041"/>
    </source>
</evidence>
<evidence type="ECO:0000259" key="7">
    <source>
        <dbReference type="Pfam" id="PF04234"/>
    </source>
</evidence>
<name>A0A5Q3QA80_9PSEU</name>
<dbReference type="AlphaFoldDB" id="A0A5Q3QA80"/>
<evidence type="ECO:0000256" key="3">
    <source>
        <dbReference type="ARBA" id="ARBA00022729"/>
    </source>
</evidence>
<dbReference type="Gene3D" id="2.60.40.1220">
    <property type="match status" value="1"/>
</dbReference>
<evidence type="ECO:0000313" key="8">
    <source>
        <dbReference type="EMBL" id="QGK70266.1"/>
    </source>
</evidence>
<feature type="transmembrane region" description="Helical" evidence="6">
    <location>
        <begin position="160"/>
        <end position="181"/>
    </location>
</feature>
<comment type="subcellular location">
    <subcellularLocation>
        <location evidence="1">Cell envelope</location>
    </subcellularLocation>
</comment>
<reference evidence="9" key="1">
    <citation type="submission" date="2019-11" db="EMBL/GenBank/DDBJ databases">
        <title>The complete genome sequence of Saccharopolyspora sp. E2A.</title>
        <authorList>
            <person name="Zhang G."/>
        </authorList>
    </citation>
    <scope>NUCLEOTIDE SEQUENCE [LARGE SCALE GENOMIC DNA]</scope>
    <source>
        <strain evidence="9">E2A</strain>
    </source>
</reference>
<dbReference type="GO" id="GO:0005507">
    <property type="term" value="F:copper ion binding"/>
    <property type="evidence" value="ECO:0007669"/>
    <property type="project" value="InterPro"/>
</dbReference>
<feature type="domain" description="CopC" evidence="7">
    <location>
        <begin position="40"/>
        <end position="132"/>
    </location>
</feature>
<keyword evidence="2" id="KW-0479">Metal-binding</keyword>
<accession>A0A5Q3QA80</accession>
<dbReference type="InterPro" id="IPR007348">
    <property type="entry name" value="CopC_dom"/>
</dbReference>
<feature type="region of interest" description="Disordered" evidence="5">
    <location>
        <begin position="132"/>
        <end position="154"/>
    </location>
</feature>
<keyword evidence="6" id="KW-0472">Membrane</keyword>
<keyword evidence="6" id="KW-1133">Transmembrane helix</keyword>
<dbReference type="Proteomes" id="UP000371041">
    <property type="component" value="Chromosome"/>
</dbReference>
<dbReference type="Pfam" id="PF04234">
    <property type="entry name" value="CopC"/>
    <property type="match status" value="1"/>
</dbReference>
<gene>
    <name evidence="8" type="ORF">GIY23_12675</name>
</gene>
<dbReference type="GO" id="GO:0046688">
    <property type="term" value="P:response to copper ion"/>
    <property type="evidence" value="ECO:0007669"/>
    <property type="project" value="InterPro"/>
</dbReference>
<dbReference type="InterPro" id="IPR014755">
    <property type="entry name" value="Cu-Rt/internalin_Ig-like"/>
</dbReference>
<dbReference type="PANTHER" id="PTHR34820:SF4">
    <property type="entry name" value="INNER MEMBRANE PROTEIN YEBZ"/>
    <property type="match status" value="1"/>
</dbReference>
<organism evidence="8 9">
    <name type="scientific">Allosaccharopolyspora coralli</name>
    <dbReference type="NCBI Taxonomy" id="2665642"/>
    <lineage>
        <taxon>Bacteria</taxon>
        <taxon>Bacillati</taxon>
        <taxon>Actinomycetota</taxon>
        <taxon>Actinomycetes</taxon>
        <taxon>Pseudonocardiales</taxon>
        <taxon>Pseudonocardiaceae</taxon>
        <taxon>Allosaccharopolyspora</taxon>
    </lineage>
</organism>
<dbReference type="GO" id="GO:0006825">
    <property type="term" value="P:copper ion transport"/>
    <property type="evidence" value="ECO:0007669"/>
    <property type="project" value="InterPro"/>
</dbReference>
<dbReference type="EMBL" id="CP045929">
    <property type="protein sequence ID" value="QGK70266.1"/>
    <property type="molecule type" value="Genomic_DNA"/>
</dbReference>
<keyword evidence="6" id="KW-0812">Transmembrane</keyword>
<dbReference type="GO" id="GO:0030313">
    <property type="term" value="C:cell envelope"/>
    <property type="evidence" value="ECO:0007669"/>
    <property type="project" value="UniProtKB-SubCell"/>
</dbReference>
<proteinExistence type="predicted"/>
<dbReference type="PANTHER" id="PTHR34820">
    <property type="entry name" value="INNER MEMBRANE PROTEIN YEBZ"/>
    <property type="match status" value="1"/>
</dbReference>
<dbReference type="InterPro" id="IPR032694">
    <property type="entry name" value="CopC/D"/>
</dbReference>
<keyword evidence="4" id="KW-0186">Copper</keyword>